<dbReference type="SUPFAM" id="SSF51679">
    <property type="entry name" value="Bacterial luciferase-like"/>
    <property type="match status" value="1"/>
</dbReference>
<evidence type="ECO:0000256" key="2">
    <source>
        <dbReference type="ARBA" id="ARBA00022643"/>
    </source>
</evidence>
<dbReference type="GO" id="GO:0046306">
    <property type="term" value="P:alkanesulfonate catabolic process"/>
    <property type="evidence" value="ECO:0007669"/>
    <property type="project" value="TreeGrafter"/>
</dbReference>
<gene>
    <name evidence="6" type="primary">hmd_2</name>
    <name evidence="6" type="ORF">Sru01_63350</name>
</gene>
<dbReference type="Gene3D" id="3.20.20.30">
    <property type="entry name" value="Luciferase-like domain"/>
    <property type="match status" value="1"/>
</dbReference>
<evidence type="ECO:0000256" key="3">
    <source>
        <dbReference type="ARBA" id="ARBA00023002"/>
    </source>
</evidence>
<accession>A0A919R8V5</accession>
<keyword evidence="7" id="KW-1185">Reference proteome</keyword>
<evidence type="ECO:0000256" key="1">
    <source>
        <dbReference type="ARBA" id="ARBA00022630"/>
    </source>
</evidence>
<evidence type="ECO:0000313" key="7">
    <source>
        <dbReference type="Proteomes" id="UP000655287"/>
    </source>
</evidence>
<dbReference type="RefSeq" id="WP_203993481.1">
    <property type="nucleotide sequence ID" value="NZ_BOOU01000095.1"/>
</dbReference>
<dbReference type="PANTHER" id="PTHR42847:SF4">
    <property type="entry name" value="ALKANESULFONATE MONOOXYGENASE-RELATED"/>
    <property type="match status" value="1"/>
</dbReference>
<dbReference type="AlphaFoldDB" id="A0A919R8V5"/>
<keyword evidence="3" id="KW-0560">Oxidoreductase</keyword>
<keyword evidence="4" id="KW-0503">Monooxygenase</keyword>
<protein>
    <submittedName>
        <fullName evidence="6">N5,N10-methylene tetrahydromethanopterin reductase</fullName>
    </submittedName>
</protein>
<sequence>MADRLFRFGVVASDAADGAGWTAQARRAEELGYATFLTPDTLRTLAPLPALAAAAAATTSIHVGTFVLAAPFRRAEQVAWEVDALNLLSGGRFELGIGAGRPDGRQDADRLGVPFGSVDQRIGRIQEVIGRVRRWPGARPAPRVLIAGRSARMLGLAARTADSIALGLPADTPEDGLAGPVRLIRQAADDFDRLEIAVSVHLVGEDEPPPWLARRLGGPLPDDAVTVLRGTPRQMADRLLRRRDAHQVSYITVTQMYAERLAPVVELLAGS</sequence>
<dbReference type="InterPro" id="IPR036661">
    <property type="entry name" value="Luciferase-like_sf"/>
</dbReference>
<dbReference type="Pfam" id="PF00296">
    <property type="entry name" value="Bac_luciferase"/>
    <property type="match status" value="1"/>
</dbReference>
<dbReference type="InterPro" id="IPR050172">
    <property type="entry name" value="SsuD_RutA_monooxygenase"/>
</dbReference>
<evidence type="ECO:0000256" key="4">
    <source>
        <dbReference type="ARBA" id="ARBA00023033"/>
    </source>
</evidence>
<proteinExistence type="predicted"/>
<name>A0A919R8V5_9ACTN</name>
<comment type="caution">
    <text evidence="6">The sequence shown here is derived from an EMBL/GenBank/DDBJ whole genome shotgun (WGS) entry which is preliminary data.</text>
</comment>
<evidence type="ECO:0000313" key="6">
    <source>
        <dbReference type="EMBL" id="GII81353.1"/>
    </source>
</evidence>
<dbReference type="GO" id="GO:0008726">
    <property type="term" value="F:alkanesulfonate monooxygenase activity"/>
    <property type="evidence" value="ECO:0007669"/>
    <property type="project" value="TreeGrafter"/>
</dbReference>
<reference evidence="6" key="1">
    <citation type="submission" date="2021-01" db="EMBL/GenBank/DDBJ databases">
        <title>Whole genome shotgun sequence of Sphaerisporangium rufum NBRC 109079.</title>
        <authorList>
            <person name="Komaki H."/>
            <person name="Tamura T."/>
        </authorList>
    </citation>
    <scope>NUCLEOTIDE SEQUENCE</scope>
    <source>
        <strain evidence="6">NBRC 109079</strain>
    </source>
</reference>
<keyword evidence="1" id="KW-0285">Flavoprotein</keyword>
<dbReference type="Proteomes" id="UP000655287">
    <property type="component" value="Unassembled WGS sequence"/>
</dbReference>
<dbReference type="EMBL" id="BOOU01000095">
    <property type="protein sequence ID" value="GII81353.1"/>
    <property type="molecule type" value="Genomic_DNA"/>
</dbReference>
<organism evidence="6 7">
    <name type="scientific">Sphaerisporangium rufum</name>
    <dbReference type="NCBI Taxonomy" id="1381558"/>
    <lineage>
        <taxon>Bacteria</taxon>
        <taxon>Bacillati</taxon>
        <taxon>Actinomycetota</taxon>
        <taxon>Actinomycetes</taxon>
        <taxon>Streptosporangiales</taxon>
        <taxon>Streptosporangiaceae</taxon>
        <taxon>Sphaerisporangium</taxon>
    </lineage>
</organism>
<feature type="domain" description="Luciferase-like" evidence="5">
    <location>
        <begin position="22"/>
        <end position="203"/>
    </location>
</feature>
<dbReference type="InterPro" id="IPR011251">
    <property type="entry name" value="Luciferase-like_dom"/>
</dbReference>
<dbReference type="PANTHER" id="PTHR42847">
    <property type="entry name" value="ALKANESULFONATE MONOOXYGENASE"/>
    <property type="match status" value="1"/>
</dbReference>
<keyword evidence="2" id="KW-0288">FMN</keyword>
<evidence type="ECO:0000259" key="5">
    <source>
        <dbReference type="Pfam" id="PF00296"/>
    </source>
</evidence>